<name>A0A841EA61_9ACTN</name>
<dbReference type="CDD" id="cd05829">
    <property type="entry name" value="Sortase_F"/>
    <property type="match status" value="1"/>
</dbReference>
<gene>
    <name evidence="2" type="ORF">HNR25_003647</name>
</gene>
<dbReference type="RefSeq" id="WP_221457684.1">
    <property type="nucleotide sequence ID" value="NZ_JACHLY010000001.1"/>
</dbReference>
<accession>A0A841EA61</accession>
<dbReference type="Pfam" id="PF04203">
    <property type="entry name" value="Sortase"/>
    <property type="match status" value="1"/>
</dbReference>
<reference evidence="2 3" key="1">
    <citation type="submission" date="2020-08" db="EMBL/GenBank/DDBJ databases">
        <title>Sequencing the genomes of 1000 actinobacteria strains.</title>
        <authorList>
            <person name="Klenk H.-P."/>
        </authorList>
    </citation>
    <scope>NUCLEOTIDE SEQUENCE [LARGE SCALE GENOMIC DNA]</scope>
    <source>
        <strain evidence="2 3">DSM 44593</strain>
    </source>
</reference>
<dbReference type="EMBL" id="JACHLY010000001">
    <property type="protein sequence ID" value="MBB5999896.1"/>
    <property type="molecule type" value="Genomic_DNA"/>
</dbReference>
<evidence type="ECO:0000313" key="2">
    <source>
        <dbReference type="EMBL" id="MBB5999896.1"/>
    </source>
</evidence>
<organism evidence="2 3">
    <name type="scientific">Streptomonospora salina</name>
    <dbReference type="NCBI Taxonomy" id="104205"/>
    <lineage>
        <taxon>Bacteria</taxon>
        <taxon>Bacillati</taxon>
        <taxon>Actinomycetota</taxon>
        <taxon>Actinomycetes</taxon>
        <taxon>Streptosporangiales</taxon>
        <taxon>Nocardiopsidaceae</taxon>
        <taxon>Streptomonospora</taxon>
    </lineage>
</organism>
<dbReference type="SUPFAM" id="SSF63817">
    <property type="entry name" value="Sortase"/>
    <property type="match status" value="1"/>
</dbReference>
<protein>
    <submittedName>
        <fullName evidence="2">Sortase (Surface protein transpeptidase)</fullName>
    </submittedName>
</protein>
<comment type="caution">
    <text evidence="2">The sequence shown here is derived from an EMBL/GenBank/DDBJ whole genome shotgun (WGS) entry which is preliminary data.</text>
</comment>
<evidence type="ECO:0000313" key="3">
    <source>
        <dbReference type="Proteomes" id="UP000578077"/>
    </source>
</evidence>
<keyword evidence="1" id="KW-0378">Hydrolase</keyword>
<dbReference type="Gene3D" id="2.40.260.10">
    <property type="entry name" value="Sortase"/>
    <property type="match status" value="1"/>
</dbReference>
<keyword evidence="3" id="KW-1185">Reference proteome</keyword>
<dbReference type="Proteomes" id="UP000578077">
    <property type="component" value="Unassembled WGS sequence"/>
</dbReference>
<dbReference type="NCBIfam" id="NF033748">
    <property type="entry name" value="class_F_sortase"/>
    <property type="match status" value="1"/>
</dbReference>
<sequence length="206" mass="21439">MKAHRTRSKGSRRSAGTLAAGMGVAGLLMGGATLEPGAGPTAVPEPPPMLEYASPMAPARPVSLEIPALGLDTSRFVRLGLTDGGQLAAPGPWQAVGWWSGGPAPGQMGAAVLAGHVDSRTGPAVFFGLESLQRGHRIRVGRADGTTADFAVERVESHAKNDFPTQRVYAPSRERAELRLITCGGAFDTTTGHYTANIVVYARLIG</sequence>
<evidence type="ECO:0000256" key="1">
    <source>
        <dbReference type="ARBA" id="ARBA00022801"/>
    </source>
</evidence>
<dbReference type="GO" id="GO:0016787">
    <property type="term" value="F:hydrolase activity"/>
    <property type="evidence" value="ECO:0007669"/>
    <property type="project" value="UniProtKB-KW"/>
</dbReference>
<dbReference type="AlphaFoldDB" id="A0A841EA61"/>
<dbReference type="InterPro" id="IPR042001">
    <property type="entry name" value="Sortase_F"/>
</dbReference>
<dbReference type="InterPro" id="IPR023365">
    <property type="entry name" value="Sortase_dom-sf"/>
</dbReference>
<proteinExistence type="predicted"/>
<dbReference type="InterPro" id="IPR005754">
    <property type="entry name" value="Sortase"/>
</dbReference>